<name>A0A2H3JSI5_WOLCO</name>
<evidence type="ECO:0000313" key="1">
    <source>
        <dbReference type="EMBL" id="PCH40738.1"/>
    </source>
</evidence>
<dbReference type="OrthoDB" id="3041043at2759"/>
<sequence>MGAVVSRRILQAWGSPSIPNHDLSQGSLIARQVSSVASDKVAQDDATAQRSLFIEEIAPFIDIIDLIFDYFEDPRAFRSLQARTGTLIAGSTALSFFTRRSFGTESDLDIYVYMPHCGEVGNWLLEAGYVFQHRRNEPTFEQMIADPASMVRREVDNYTIPGVARVLTFIRSVSDSDTQRQVHVVVALDNPLSVILGSHSTCVMNVIDYEKAYCLFARATIIERSTIFSASCLGLNRRRIEGQRKYAKRGYSIISCLTPITMNLLNPGELRSVECGKRFFFKDLGNTTHIEWDHSSAISNHKFGSKKL</sequence>
<dbReference type="EMBL" id="KB468113">
    <property type="protein sequence ID" value="PCH40738.1"/>
    <property type="molecule type" value="Genomic_DNA"/>
</dbReference>
<keyword evidence="2" id="KW-1185">Reference proteome</keyword>
<proteinExistence type="predicted"/>
<accession>A0A2H3JSI5</accession>
<protein>
    <submittedName>
        <fullName evidence="1">Uncharacterized protein</fullName>
    </submittedName>
</protein>
<organism evidence="1 2">
    <name type="scientific">Wolfiporia cocos (strain MD-104)</name>
    <name type="common">Brown rot fungus</name>
    <dbReference type="NCBI Taxonomy" id="742152"/>
    <lineage>
        <taxon>Eukaryota</taxon>
        <taxon>Fungi</taxon>
        <taxon>Dikarya</taxon>
        <taxon>Basidiomycota</taxon>
        <taxon>Agaricomycotina</taxon>
        <taxon>Agaricomycetes</taxon>
        <taxon>Polyporales</taxon>
        <taxon>Phaeolaceae</taxon>
        <taxon>Wolfiporia</taxon>
    </lineage>
</organism>
<dbReference type="AlphaFoldDB" id="A0A2H3JSI5"/>
<gene>
    <name evidence="1" type="ORF">WOLCODRAFT_143200</name>
</gene>
<reference evidence="1 2" key="1">
    <citation type="journal article" date="2012" name="Science">
        <title>The Paleozoic origin of enzymatic lignin decomposition reconstructed from 31 fungal genomes.</title>
        <authorList>
            <person name="Floudas D."/>
            <person name="Binder M."/>
            <person name="Riley R."/>
            <person name="Barry K."/>
            <person name="Blanchette R.A."/>
            <person name="Henrissat B."/>
            <person name="Martinez A.T."/>
            <person name="Otillar R."/>
            <person name="Spatafora J.W."/>
            <person name="Yadav J.S."/>
            <person name="Aerts A."/>
            <person name="Benoit I."/>
            <person name="Boyd A."/>
            <person name="Carlson A."/>
            <person name="Copeland A."/>
            <person name="Coutinho P.M."/>
            <person name="de Vries R.P."/>
            <person name="Ferreira P."/>
            <person name="Findley K."/>
            <person name="Foster B."/>
            <person name="Gaskell J."/>
            <person name="Glotzer D."/>
            <person name="Gorecki P."/>
            <person name="Heitman J."/>
            <person name="Hesse C."/>
            <person name="Hori C."/>
            <person name="Igarashi K."/>
            <person name="Jurgens J.A."/>
            <person name="Kallen N."/>
            <person name="Kersten P."/>
            <person name="Kohler A."/>
            <person name="Kuees U."/>
            <person name="Kumar T.K.A."/>
            <person name="Kuo A."/>
            <person name="LaButti K."/>
            <person name="Larrondo L.F."/>
            <person name="Lindquist E."/>
            <person name="Ling A."/>
            <person name="Lombard V."/>
            <person name="Lucas S."/>
            <person name="Lundell T."/>
            <person name="Martin R."/>
            <person name="McLaughlin D.J."/>
            <person name="Morgenstern I."/>
            <person name="Morin E."/>
            <person name="Murat C."/>
            <person name="Nagy L.G."/>
            <person name="Nolan M."/>
            <person name="Ohm R.A."/>
            <person name="Patyshakuliyeva A."/>
            <person name="Rokas A."/>
            <person name="Ruiz-Duenas F.J."/>
            <person name="Sabat G."/>
            <person name="Salamov A."/>
            <person name="Samejima M."/>
            <person name="Schmutz J."/>
            <person name="Slot J.C."/>
            <person name="St John F."/>
            <person name="Stenlid J."/>
            <person name="Sun H."/>
            <person name="Sun S."/>
            <person name="Syed K."/>
            <person name="Tsang A."/>
            <person name="Wiebenga A."/>
            <person name="Young D."/>
            <person name="Pisabarro A."/>
            <person name="Eastwood D.C."/>
            <person name="Martin F."/>
            <person name="Cullen D."/>
            <person name="Grigoriev I.V."/>
            <person name="Hibbett D.S."/>
        </authorList>
    </citation>
    <scope>NUCLEOTIDE SEQUENCE [LARGE SCALE GENOMIC DNA]</scope>
    <source>
        <strain evidence="1 2">MD-104</strain>
    </source>
</reference>
<dbReference type="Proteomes" id="UP000218811">
    <property type="component" value="Unassembled WGS sequence"/>
</dbReference>
<evidence type="ECO:0000313" key="2">
    <source>
        <dbReference type="Proteomes" id="UP000218811"/>
    </source>
</evidence>